<dbReference type="InterPro" id="IPR005863">
    <property type="entry name" value="UDP-N-AcMur_synth"/>
</dbReference>
<evidence type="ECO:0000256" key="6">
    <source>
        <dbReference type="ARBA" id="ARBA00022960"/>
    </source>
</evidence>
<keyword evidence="6 10" id="KW-0133">Cell shape</keyword>
<keyword evidence="9 10" id="KW-0961">Cell wall biogenesis/degradation</keyword>
<keyword evidence="4 10" id="KW-0547">Nucleotide-binding</keyword>
<dbReference type="Gene3D" id="3.40.1390.10">
    <property type="entry name" value="MurE/MurF, N-terminal domain"/>
    <property type="match status" value="1"/>
</dbReference>
<dbReference type="InterPro" id="IPR004101">
    <property type="entry name" value="Mur_ligase_C"/>
</dbReference>
<dbReference type="Gene3D" id="3.90.190.20">
    <property type="entry name" value="Mur ligase, C-terminal domain"/>
    <property type="match status" value="1"/>
</dbReference>
<comment type="function">
    <text evidence="10 11">Involved in cell wall formation. Catalyzes the final step in the synthesis of UDP-N-acetylmuramoyl-pentapeptide, the precursor of murein.</text>
</comment>
<comment type="subcellular location">
    <subcellularLocation>
        <location evidence="10 11">Cytoplasm</location>
    </subcellularLocation>
</comment>
<evidence type="ECO:0000256" key="9">
    <source>
        <dbReference type="ARBA" id="ARBA00023316"/>
    </source>
</evidence>
<dbReference type="SUPFAM" id="SSF53244">
    <property type="entry name" value="MurD-like peptide ligases, peptide-binding domain"/>
    <property type="match status" value="1"/>
</dbReference>
<dbReference type="SUPFAM" id="SSF63418">
    <property type="entry name" value="MurE/MurF N-terminal domain"/>
    <property type="match status" value="1"/>
</dbReference>
<sequence length="459" mass="51287">MLFNTDWLMRLFEDFTGMPENDVSVHSVETDSRKAAEKSLFVPLVGEKFDGHDYIKQAFDNGAIATFWKKGKPLPNFLPADFPVFFVEDTLLAMQQLAKAYRDKVDPVVIGITGSNGKTTTKDLVSAVVWQKYNTHFTNGNFNNHIGLPLTILSMDPKTEVLVLEMGMNHSGEIATLTKIAEPDYGIITNIGEAHIEYLGSREGIARAKLEILQGLKHDGIFIFNGDEPLLQMQTYAQETITCGFHEDNDIVIHDVSVEAQQTVFRLGADETYRIPLLGEHHCQNAAYAITVGKKLGLQHHEIQRAFDEMKLTGMRFEMLKGKNGSIIINDAYNASPSSMRASIEVVKQLKPYAVKVLVLGDMFELGSDAEQWHRQMADSITEPISAVLTYGHDAQYIASAMNSGQTGITCEHFASKEELLKNLQTYLRPEALILFKASRGMNFETMVNEVLEVTNLTE</sequence>
<evidence type="ECO:0000256" key="7">
    <source>
        <dbReference type="ARBA" id="ARBA00022984"/>
    </source>
</evidence>
<dbReference type="HAMAP" id="MF_02019">
    <property type="entry name" value="MurF"/>
    <property type="match status" value="1"/>
</dbReference>
<comment type="catalytic activity">
    <reaction evidence="10 11">
        <text>D-alanyl-D-alanine + UDP-N-acetyl-alpha-D-muramoyl-L-alanyl-gamma-D-glutamyl-meso-2,6-diaminopimelate + ATP = UDP-N-acetyl-alpha-D-muramoyl-L-alanyl-gamma-D-glutamyl-meso-2,6-diaminopimeloyl-D-alanyl-D-alanine + ADP + phosphate + H(+)</text>
        <dbReference type="Rhea" id="RHEA:28374"/>
        <dbReference type="ChEBI" id="CHEBI:15378"/>
        <dbReference type="ChEBI" id="CHEBI:30616"/>
        <dbReference type="ChEBI" id="CHEBI:43474"/>
        <dbReference type="ChEBI" id="CHEBI:57822"/>
        <dbReference type="ChEBI" id="CHEBI:61386"/>
        <dbReference type="ChEBI" id="CHEBI:83905"/>
        <dbReference type="ChEBI" id="CHEBI:456216"/>
        <dbReference type="EC" id="6.3.2.10"/>
    </reaction>
</comment>
<comment type="pathway">
    <text evidence="10 11">Cell wall biogenesis; peptidoglycan biosynthesis.</text>
</comment>
<evidence type="ECO:0000313" key="15">
    <source>
        <dbReference type="EMBL" id="MDY0396299.1"/>
    </source>
</evidence>
<keyword evidence="7 10" id="KW-0573">Peptidoglycan synthesis</keyword>
<evidence type="ECO:0000256" key="8">
    <source>
        <dbReference type="ARBA" id="ARBA00023306"/>
    </source>
</evidence>
<evidence type="ECO:0000256" key="3">
    <source>
        <dbReference type="ARBA" id="ARBA00022618"/>
    </source>
</evidence>
<proteinExistence type="inferred from homology"/>
<dbReference type="InterPro" id="IPR013221">
    <property type="entry name" value="Mur_ligase_cen"/>
</dbReference>
<dbReference type="GO" id="GO:0047480">
    <property type="term" value="F:UDP-N-acetylmuramoyl-tripeptide-D-alanyl-D-alanine ligase activity"/>
    <property type="evidence" value="ECO:0007669"/>
    <property type="project" value="UniProtKB-EC"/>
</dbReference>
<keyword evidence="5 10" id="KW-0067">ATP-binding</keyword>
<dbReference type="SUPFAM" id="SSF53623">
    <property type="entry name" value="MurD-like peptide ligases, catalytic domain"/>
    <property type="match status" value="1"/>
</dbReference>
<evidence type="ECO:0000256" key="1">
    <source>
        <dbReference type="ARBA" id="ARBA00022490"/>
    </source>
</evidence>
<accession>A0ABU5CAE2</accession>
<keyword evidence="3 10" id="KW-0132">Cell division</keyword>
<comment type="caution">
    <text evidence="15">The sequence shown here is derived from an EMBL/GenBank/DDBJ whole genome shotgun (WGS) entry which is preliminary data.</text>
</comment>
<evidence type="ECO:0000256" key="11">
    <source>
        <dbReference type="RuleBase" id="RU004136"/>
    </source>
</evidence>
<comment type="similarity">
    <text evidence="10">Belongs to the MurCDEF family. MurF subfamily.</text>
</comment>
<dbReference type="InterPro" id="IPR051046">
    <property type="entry name" value="MurCDEF_CellWall_CoF430Synth"/>
</dbReference>
<evidence type="ECO:0000313" key="16">
    <source>
        <dbReference type="Proteomes" id="UP001281447"/>
    </source>
</evidence>
<dbReference type="Pfam" id="PF08245">
    <property type="entry name" value="Mur_ligase_M"/>
    <property type="match status" value="1"/>
</dbReference>
<dbReference type="NCBIfam" id="TIGR01143">
    <property type="entry name" value="murF"/>
    <property type="match status" value="1"/>
</dbReference>
<dbReference type="EC" id="6.3.2.10" evidence="10 11"/>
<keyword evidence="16" id="KW-1185">Reference proteome</keyword>
<feature type="domain" description="Mur ligase C-terminal" evidence="13">
    <location>
        <begin position="315"/>
        <end position="440"/>
    </location>
</feature>
<keyword evidence="2 10" id="KW-0436">Ligase</keyword>
<name>A0ABU5CAE2_9BACI</name>
<dbReference type="Pfam" id="PF02875">
    <property type="entry name" value="Mur_ligase_C"/>
    <property type="match status" value="1"/>
</dbReference>
<dbReference type="InterPro" id="IPR036565">
    <property type="entry name" value="Mur-like_cat_sf"/>
</dbReference>
<organism evidence="15 16">
    <name type="scientific">Tigheibacillus halophilus</name>
    <dbReference type="NCBI Taxonomy" id="361280"/>
    <lineage>
        <taxon>Bacteria</taxon>
        <taxon>Bacillati</taxon>
        <taxon>Bacillota</taxon>
        <taxon>Bacilli</taxon>
        <taxon>Bacillales</taxon>
        <taxon>Bacillaceae</taxon>
        <taxon>Tigheibacillus</taxon>
    </lineage>
</organism>
<feature type="binding site" evidence="10">
    <location>
        <begin position="114"/>
        <end position="120"/>
    </location>
    <ligand>
        <name>ATP</name>
        <dbReference type="ChEBI" id="CHEBI:30616"/>
    </ligand>
</feature>
<keyword evidence="1 10" id="KW-0963">Cytoplasm</keyword>
<evidence type="ECO:0000259" key="13">
    <source>
        <dbReference type="Pfam" id="PF02875"/>
    </source>
</evidence>
<dbReference type="Pfam" id="PF01225">
    <property type="entry name" value="Mur_ligase"/>
    <property type="match status" value="1"/>
</dbReference>
<gene>
    <name evidence="10 15" type="primary">murF</name>
    <name evidence="15" type="ORF">RWE15_20535</name>
</gene>
<dbReference type="PANTHER" id="PTHR43024:SF1">
    <property type="entry name" value="UDP-N-ACETYLMURAMOYL-TRIPEPTIDE--D-ALANYL-D-ALANINE LIGASE"/>
    <property type="match status" value="1"/>
</dbReference>
<dbReference type="EMBL" id="JAWDIP010000004">
    <property type="protein sequence ID" value="MDY0396299.1"/>
    <property type="molecule type" value="Genomic_DNA"/>
</dbReference>
<keyword evidence="8 10" id="KW-0131">Cell cycle</keyword>
<dbReference type="PANTHER" id="PTHR43024">
    <property type="entry name" value="UDP-N-ACETYLMURAMOYL-TRIPEPTIDE--D-ALANYL-D-ALANINE LIGASE"/>
    <property type="match status" value="1"/>
</dbReference>
<evidence type="ECO:0000259" key="12">
    <source>
        <dbReference type="Pfam" id="PF01225"/>
    </source>
</evidence>
<dbReference type="Gene3D" id="3.40.1190.10">
    <property type="entry name" value="Mur-like, catalytic domain"/>
    <property type="match status" value="1"/>
</dbReference>
<dbReference type="InterPro" id="IPR036615">
    <property type="entry name" value="Mur_ligase_C_dom_sf"/>
</dbReference>
<protein>
    <recommendedName>
        <fullName evidence="10 11">UDP-N-acetylmuramoyl-tripeptide--D-alanyl-D-alanine ligase</fullName>
        <ecNumber evidence="10 11">6.3.2.10</ecNumber>
    </recommendedName>
    <alternativeName>
        <fullName evidence="10">D-alanyl-D-alanine-adding enzyme</fullName>
    </alternativeName>
</protein>
<evidence type="ECO:0000256" key="2">
    <source>
        <dbReference type="ARBA" id="ARBA00022598"/>
    </source>
</evidence>
<evidence type="ECO:0000259" key="14">
    <source>
        <dbReference type="Pfam" id="PF08245"/>
    </source>
</evidence>
<reference evidence="15 16" key="1">
    <citation type="submission" date="2023-10" db="EMBL/GenBank/DDBJ databases">
        <title>Virgibacillus halophilus 5B73C genome.</title>
        <authorList>
            <person name="Miliotis G."/>
            <person name="Sengupta P."/>
            <person name="Hameed A."/>
            <person name="Chuvochina M."/>
            <person name="Mcdonagh F."/>
            <person name="Simpson A.C."/>
            <person name="Singh N.K."/>
            <person name="Rekha P.D."/>
            <person name="Raman K."/>
            <person name="Hugenholtz P."/>
            <person name="Venkateswaran K."/>
        </authorList>
    </citation>
    <scope>NUCLEOTIDE SEQUENCE [LARGE SCALE GENOMIC DNA]</scope>
    <source>
        <strain evidence="15 16">5B73C</strain>
    </source>
</reference>
<evidence type="ECO:0000256" key="5">
    <source>
        <dbReference type="ARBA" id="ARBA00022840"/>
    </source>
</evidence>
<dbReference type="Proteomes" id="UP001281447">
    <property type="component" value="Unassembled WGS sequence"/>
</dbReference>
<evidence type="ECO:0000256" key="10">
    <source>
        <dbReference type="HAMAP-Rule" id="MF_02019"/>
    </source>
</evidence>
<feature type="domain" description="Mur ligase N-terminal catalytic" evidence="12">
    <location>
        <begin position="25"/>
        <end position="102"/>
    </location>
</feature>
<evidence type="ECO:0000256" key="4">
    <source>
        <dbReference type="ARBA" id="ARBA00022741"/>
    </source>
</evidence>
<feature type="domain" description="Mur ligase central" evidence="14">
    <location>
        <begin position="112"/>
        <end position="292"/>
    </location>
</feature>
<dbReference type="InterPro" id="IPR035911">
    <property type="entry name" value="MurE/MurF_N"/>
</dbReference>
<dbReference type="RefSeq" id="WP_390352993.1">
    <property type="nucleotide sequence ID" value="NZ_JBHUIZ010000003.1"/>
</dbReference>
<dbReference type="InterPro" id="IPR000713">
    <property type="entry name" value="Mur_ligase_N"/>
</dbReference>